<organism evidence="2 3">
    <name type="scientific">Aspergillus lucknowensis</name>
    <dbReference type="NCBI Taxonomy" id="176173"/>
    <lineage>
        <taxon>Eukaryota</taxon>
        <taxon>Fungi</taxon>
        <taxon>Dikarya</taxon>
        <taxon>Ascomycota</taxon>
        <taxon>Pezizomycotina</taxon>
        <taxon>Eurotiomycetes</taxon>
        <taxon>Eurotiomycetidae</taxon>
        <taxon>Eurotiales</taxon>
        <taxon>Aspergillaceae</taxon>
        <taxon>Aspergillus</taxon>
        <taxon>Aspergillus subgen. Nidulantes</taxon>
    </lineage>
</organism>
<dbReference type="RefSeq" id="XP_070890995.1">
    <property type="nucleotide sequence ID" value="XM_071035670.1"/>
</dbReference>
<comment type="caution">
    <text evidence="2">The sequence shown here is derived from an EMBL/GenBank/DDBJ whole genome shotgun (WGS) entry which is preliminary data.</text>
</comment>
<dbReference type="EMBL" id="JBFXLQ010000002">
    <property type="protein sequence ID" value="KAL2872016.1"/>
    <property type="molecule type" value="Genomic_DNA"/>
</dbReference>
<dbReference type="GeneID" id="98150742"/>
<keyword evidence="3" id="KW-1185">Reference proteome</keyword>
<sequence>MYGVSRGVCCIRPRFIWLRLVIGIAVVGLWGKSARHDWGILLSSMKAEVDWDSVFGSDRQLIAQASVYPENWDQRAARCFTWRGGLRPHKPSTGPLRGTEGLLQIQPCLSCRDRLDLHYLDFESKVHSATPCYRKRLYGLCLGFRCLALWLTCVAVTIPSMSRLPLSEKTNQNLL</sequence>
<keyword evidence="1" id="KW-0472">Membrane</keyword>
<reference evidence="2 3" key="1">
    <citation type="submission" date="2024-07" db="EMBL/GenBank/DDBJ databases">
        <title>Section-level genome sequencing and comparative genomics of Aspergillus sections Usti and Cavernicolus.</title>
        <authorList>
            <consortium name="Lawrence Berkeley National Laboratory"/>
            <person name="Nybo J.L."/>
            <person name="Vesth T.C."/>
            <person name="Theobald S."/>
            <person name="Frisvad J.C."/>
            <person name="Larsen T.O."/>
            <person name="Kjaerboelling I."/>
            <person name="Rothschild-Mancinelli K."/>
            <person name="Lyhne E.K."/>
            <person name="Kogle M.E."/>
            <person name="Barry K."/>
            <person name="Clum A."/>
            <person name="Na H."/>
            <person name="Ledsgaard L."/>
            <person name="Lin J."/>
            <person name="Lipzen A."/>
            <person name="Kuo A."/>
            <person name="Riley R."/>
            <person name="Mondo S."/>
            <person name="Labutti K."/>
            <person name="Haridas S."/>
            <person name="Pangalinan J."/>
            <person name="Salamov A.A."/>
            <person name="Simmons B.A."/>
            <person name="Magnuson J.K."/>
            <person name="Chen J."/>
            <person name="Drula E."/>
            <person name="Henrissat B."/>
            <person name="Wiebenga A."/>
            <person name="Lubbers R.J."/>
            <person name="Gomes A.C."/>
            <person name="Macurrencykelacurrency M.R."/>
            <person name="Stajich J."/>
            <person name="Grigoriev I.V."/>
            <person name="Mortensen U.H."/>
            <person name="De Vries R.P."/>
            <person name="Baker S.E."/>
            <person name="Andersen M.R."/>
        </authorList>
    </citation>
    <scope>NUCLEOTIDE SEQUENCE [LARGE SCALE GENOMIC DNA]</scope>
    <source>
        <strain evidence="2 3">CBS 449.75</strain>
    </source>
</reference>
<evidence type="ECO:0000313" key="2">
    <source>
        <dbReference type="EMBL" id="KAL2872016.1"/>
    </source>
</evidence>
<feature type="transmembrane region" description="Helical" evidence="1">
    <location>
        <begin position="137"/>
        <end position="158"/>
    </location>
</feature>
<feature type="transmembrane region" description="Helical" evidence="1">
    <location>
        <begin position="15"/>
        <end position="31"/>
    </location>
</feature>
<name>A0ABR4M602_9EURO</name>
<accession>A0ABR4M602</accession>
<keyword evidence="1" id="KW-1133">Transmembrane helix</keyword>
<dbReference type="Proteomes" id="UP001610432">
    <property type="component" value="Unassembled WGS sequence"/>
</dbReference>
<keyword evidence="1" id="KW-0812">Transmembrane</keyword>
<gene>
    <name evidence="2" type="ORF">BJX67DRAFT_96326</name>
</gene>
<protein>
    <submittedName>
        <fullName evidence="2">Uncharacterized protein</fullName>
    </submittedName>
</protein>
<evidence type="ECO:0000313" key="3">
    <source>
        <dbReference type="Proteomes" id="UP001610432"/>
    </source>
</evidence>
<proteinExistence type="predicted"/>
<evidence type="ECO:0000256" key="1">
    <source>
        <dbReference type="SAM" id="Phobius"/>
    </source>
</evidence>